<dbReference type="EMBL" id="BQKI01000086">
    <property type="protein sequence ID" value="GJN34952.1"/>
    <property type="molecule type" value="Genomic_DNA"/>
</dbReference>
<gene>
    <name evidence="3" type="primary">gb23669</name>
    <name evidence="3" type="ORF">PR202_gb23669</name>
</gene>
<dbReference type="InterPro" id="IPR002035">
    <property type="entry name" value="VWF_A"/>
</dbReference>
<keyword evidence="4" id="KW-1185">Reference proteome</keyword>
<dbReference type="SUPFAM" id="SSF53300">
    <property type="entry name" value="vWA-like"/>
    <property type="match status" value="1"/>
</dbReference>
<protein>
    <recommendedName>
        <fullName evidence="2">VWFA domain-containing protein</fullName>
    </recommendedName>
</protein>
<evidence type="ECO:0000259" key="2">
    <source>
        <dbReference type="PROSITE" id="PS50234"/>
    </source>
</evidence>
<dbReference type="Pfam" id="PF13519">
    <property type="entry name" value="VWA_2"/>
    <property type="match status" value="1"/>
</dbReference>
<dbReference type="PROSITE" id="PS50234">
    <property type="entry name" value="VWFA"/>
    <property type="match status" value="1"/>
</dbReference>
<name>A0AAV5FJ16_ELECO</name>
<evidence type="ECO:0000256" key="1">
    <source>
        <dbReference type="SAM" id="MobiDB-lite"/>
    </source>
</evidence>
<feature type="region of interest" description="Disordered" evidence="1">
    <location>
        <begin position="521"/>
        <end position="546"/>
    </location>
</feature>
<dbReference type="PANTHER" id="PTHR10579">
    <property type="entry name" value="CALCIUM-ACTIVATED CHLORIDE CHANNEL REGULATOR"/>
    <property type="match status" value="1"/>
</dbReference>
<feature type="domain" description="VWFA" evidence="2">
    <location>
        <begin position="1"/>
        <end position="151"/>
    </location>
</feature>
<reference evidence="3" key="1">
    <citation type="journal article" date="2018" name="DNA Res.">
        <title>Multiple hybrid de novo genome assembly of finger millet, an orphan allotetraploid crop.</title>
        <authorList>
            <person name="Hatakeyama M."/>
            <person name="Aluri S."/>
            <person name="Balachadran M.T."/>
            <person name="Sivarajan S.R."/>
            <person name="Patrignani A."/>
            <person name="Gruter S."/>
            <person name="Poveda L."/>
            <person name="Shimizu-Inatsugi R."/>
            <person name="Baeten J."/>
            <person name="Francoijs K.J."/>
            <person name="Nataraja K.N."/>
            <person name="Reddy Y.A.N."/>
            <person name="Phadnis S."/>
            <person name="Ravikumar R.L."/>
            <person name="Schlapbach R."/>
            <person name="Sreeman S.M."/>
            <person name="Shimizu K.K."/>
        </authorList>
    </citation>
    <scope>NUCLEOTIDE SEQUENCE</scope>
</reference>
<sequence length="568" mass="61641">MTGPAASLTETQSRLDMLKKAMKFLLGQLNDDDRLSIIAFNDQVIKEHSTGLVEISTSGRSAIETKIDGLIAKGDTALKPSLEHAVELLDGREDKNRAGFIILISDGLDNSKFEWTDESTALHREESCGTYSSIADNLETKIMEALAVCLGGLKTVVAVNTCLNITSGSLKITRIDSGGYPQRGGSGSIFIGILSAGEVKDFVVYFNYTTGSWSRGYNTVLSGIIASVTYKDVPGKQSTFNETCSISLPIHTTDTGRAPENPCPPLSALLLQMIRSKVVDLLKSIMKDLLVLKQEAGRAVHRGEDDDPVLQAMAASSLQRKWKEFKQSDASWKEAPRAFLDLGGIDNDINAMVGILQHGLGVWCIYSWLSSYEMQRGTVTGLPYYMDGAQFRTPAIEAMVKEAHKQLANEAPAQEMDETVCNNAIELLDMIDERFELWSKLEHDMPPPFQPSSEQQYDESLNSSASCIGTSAEQGRRTYICTTRVRIQTSLPLLHALHHGLVDPSAAISSSWAVRRAGESKPTRLFSTHGATGDRSKAVGGGSSQQAVDTGWTVADLVSGHGGIQATT</sequence>
<evidence type="ECO:0000313" key="4">
    <source>
        <dbReference type="Proteomes" id="UP001054889"/>
    </source>
</evidence>
<comment type="caution">
    <text evidence="3">The sequence shown here is derived from an EMBL/GenBank/DDBJ whole genome shotgun (WGS) entry which is preliminary data.</text>
</comment>
<evidence type="ECO:0000313" key="3">
    <source>
        <dbReference type="EMBL" id="GJN34952.1"/>
    </source>
</evidence>
<dbReference type="InterPro" id="IPR036465">
    <property type="entry name" value="vWFA_dom_sf"/>
</dbReference>
<proteinExistence type="predicted"/>
<accession>A0AAV5FJ16</accession>
<dbReference type="PANTHER" id="PTHR10579:SF105">
    <property type="entry name" value="VWFA DOMAIN-CONTAINING PROTEIN"/>
    <property type="match status" value="1"/>
</dbReference>
<reference evidence="3" key="2">
    <citation type="submission" date="2021-12" db="EMBL/GenBank/DDBJ databases">
        <title>Resequencing data analysis of finger millet.</title>
        <authorList>
            <person name="Hatakeyama M."/>
            <person name="Aluri S."/>
            <person name="Balachadran M.T."/>
            <person name="Sivarajan S.R."/>
            <person name="Poveda L."/>
            <person name="Shimizu-Inatsugi R."/>
            <person name="Schlapbach R."/>
            <person name="Sreeman S.M."/>
            <person name="Shimizu K.K."/>
        </authorList>
    </citation>
    <scope>NUCLEOTIDE SEQUENCE</scope>
</reference>
<dbReference type="Gene3D" id="3.40.50.410">
    <property type="entry name" value="von Willebrand factor, type A domain"/>
    <property type="match status" value="1"/>
</dbReference>
<organism evidence="3 4">
    <name type="scientific">Eleusine coracana subsp. coracana</name>
    <dbReference type="NCBI Taxonomy" id="191504"/>
    <lineage>
        <taxon>Eukaryota</taxon>
        <taxon>Viridiplantae</taxon>
        <taxon>Streptophyta</taxon>
        <taxon>Embryophyta</taxon>
        <taxon>Tracheophyta</taxon>
        <taxon>Spermatophyta</taxon>
        <taxon>Magnoliopsida</taxon>
        <taxon>Liliopsida</taxon>
        <taxon>Poales</taxon>
        <taxon>Poaceae</taxon>
        <taxon>PACMAD clade</taxon>
        <taxon>Chloridoideae</taxon>
        <taxon>Cynodonteae</taxon>
        <taxon>Eleusininae</taxon>
        <taxon>Eleusine</taxon>
    </lineage>
</organism>
<dbReference type="InterPro" id="IPR051266">
    <property type="entry name" value="CLCR"/>
</dbReference>
<dbReference type="AlphaFoldDB" id="A0AAV5FJ16"/>
<dbReference type="Proteomes" id="UP001054889">
    <property type="component" value="Unassembled WGS sequence"/>
</dbReference>